<dbReference type="EMBL" id="SWLB01000019">
    <property type="protein sequence ID" value="KAF3325550.1"/>
    <property type="molecule type" value="Genomic_DNA"/>
</dbReference>
<evidence type="ECO:0000313" key="1">
    <source>
        <dbReference type="EMBL" id="KAF3325550.1"/>
    </source>
</evidence>
<accession>A0A833QI60</accession>
<organism evidence="1 2">
    <name type="scientific">Carex littledalei</name>
    <dbReference type="NCBI Taxonomy" id="544730"/>
    <lineage>
        <taxon>Eukaryota</taxon>
        <taxon>Viridiplantae</taxon>
        <taxon>Streptophyta</taxon>
        <taxon>Embryophyta</taxon>
        <taxon>Tracheophyta</taxon>
        <taxon>Spermatophyta</taxon>
        <taxon>Magnoliopsida</taxon>
        <taxon>Liliopsida</taxon>
        <taxon>Poales</taxon>
        <taxon>Cyperaceae</taxon>
        <taxon>Cyperoideae</taxon>
        <taxon>Cariceae</taxon>
        <taxon>Carex</taxon>
        <taxon>Carex subgen. Euthyceras</taxon>
    </lineage>
</organism>
<dbReference type="Proteomes" id="UP000623129">
    <property type="component" value="Unassembled WGS sequence"/>
</dbReference>
<keyword evidence="2" id="KW-1185">Reference proteome</keyword>
<comment type="caution">
    <text evidence="1">The sequence shown here is derived from an EMBL/GenBank/DDBJ whole genome shotgun (WGS) entry which is preliminary data.</text>
</comment>
<protein>
    <submittedName>
        <fullName evidence="1">Uncharacterized protein</fullName>
    </submittedName>
</protein>
<name>A0A833QI60_9POAL</name>
<sequence>MYYSHLTPEETKKMLCRKLCLWHTPTSAPIFTHNQLEPIMTSIHFSPIIRAPTSTDSLTGTASVQWREYRFIGKHPKKDWNLESKKSSWPRLPYPRVDGLHLTSYLAFLGALECFIDPILVANMFHISPTPIDSRDEIHKTVFREIKNLEFQKFAIGHREELEHMANLVLYFYREDTLDDASEETYCQLKASVGNDISKYVRKDGTRKIEEDEKDDSSDFVCSIDDQKTENLKGENFVKDGAWCPCETEDFEG</sequence>
<evidence type="ECO:0000313" key="2">
    <source>
        <dbReference type="Proteomes" id="UP000623129"/>
    </source>
</evidence>
<dbReference type="AlphaFoldDB" id="A0A833QI60"/>
<dbReference type="OrthoDB" id="767245at2759"/>
<reference evidence="1" key="1">
    <citation type="submission" date="2020-01" db="EMBL/GenBank/DDBJ databases">
        <title>Genome sequence of Kobresia littledalei, the first chromosome-level genome in the family Cyperaceae.</title>
        <authorList>
            <person name="Qu G."/>
        </authorList>
    </citation>
    <scope>NUCLEOTIDE SEQUENCE</scope>
    <source>
        <strain evidence="1">C.B.Clarke</strain>
        <tissue evidence="1">Leaf</tissue>
    </source>
</reference>
<proteinExistence type="predicted"/>
<gene>
    <name evidence="1" type="ORF">FCM35_KLT08630</name>
</gene>